<dbReference type="GO" id="GO:0035269">
    <property type="term" value="P:protein O-linked glycosylation via mannose"/>
    <property type="evidence" value="ECO:0007669"/>
    <property type="project" value="InterPro"/>
</dbReference>
<dbReference type="AlphaFoldDB" id="G4ZTI8"/>
<dbReference type="InterPro" id="IPR057538">
    <property type="entry name" value="RXYLT1_C"/>
</dbReference>
<keyword evidence="2" id="KW-0812">Transmembrane</keyword>
<reference evidence="4 5" key="1">
    <citation type="journal article" date="2006" name="Science">
        <title>Phytophthora genome sequences uncover evolutionary origins and mechanisms of pathogenesis.</title>
        <authorList>
            <person name="Tyler B.M."/>
            <person name="Tripathy S."/>
            <person name="Zhang X."/>
            <person name="Dehal P."/>
            <person name="Jiang R.H."/>
            <person name="Aerts A."/>
            <person name="Arredondo F.D."/>
            <person name="Baxter L."/>
            <person name="Bensasson D."/>
            <person name="Beynon J.L."/>
            <person name="Chapman J."/>
            <person name="Damasceno C.M."/>
            <person name="Dorrance A.E."/>
            <person name="Dou D."/>
            <person name="Dickerman A.W."/>
            <person name="Dubchak I.L."/>
            <person name="Garbelotto M."/>
            <person name="Gijzen M."/>
            <person name="Gordon S.G."/>
            <person name="Govers F."/>
            <person name="Grunwald N.J."/>
            <person name="Huang W."/>
            <person name="Ivors K.L."/>
            <person name="Jones R.W."/>
            <person name="Kamoun S."/>
            <person name="Krampis K."/>
            <person name="Lamour K.H."/>
            <person name="Lee M.K."/>
            <person name="McDonald W.H."/>
            <person name="Medina M."/>
            <person name="Meijer H.J."/>
            <person name="Nordberg E.K."/>
            <person name="Maclean D.J."/>
            <person name="Ospina-Giraldo M.D."/>
            <person name="Morris P.F."/>
            <person name="Phuntumart V."/>
            <person name="Putnam N.H."/>
            <person name="Rash S."/>
            <person name="Rose J.K."/>
            <person name="Sakihama Y."/>
            <person name="Salamov A.A."/>
            <person name="Savidor A."/>
            <person name="Scheuring C.F."/>
            <person name="Smith B.M."/>
            <person name="Sobral B.W."/>
            <person name="Terry A."/>
            <person name="Torto-Alalibo T.A."/>
            <person name="Win J."/>
            <person name="Xu Z."/>
            <person name="Zhang H."/>
            <person name="Grigoriev I.V."/>
            <person name="Rokhsar D.S."/>
            <person name="Boore J.L."/>
        </authorList>
    </citation>
    <scope>NUCLEOTIDE SEQUENCE [LARGE SCALE GENOMIC DNA]</scope>
    <source>
        <strain evidence="4 5">P6497</strain>
    </source>
</reference>
<evidence type="ECO:0000313" key="4">
    <source>
        <dbReference type="EMBL" id="EGZ13166.1"/>
    </source>
</evidence>
<evidence type="ECO:0000259" key="3">
    <source>
        <dbReference type="Pfam" id="PF24785"/>
    </source>
</evidence>
<dbReference type="EMBL" id="JH159156">
    <property type="protein sequence ID" value="EGZ13166.1"/>
    <property type="molecule type" value="Genomic_DNA"/>
</dbReference>
<feature type="region of interest" description="Disordered" evidence="1">
    <location>
        <begin position="46"/>
        <end position="117"/>
    </location>
</feature>
<dbReference type="GeneID" id="20642199"/>
<keyword evidence="2" id="KW-1133">Transmembrane helix</keyword>
<dbReference type="RefSeq" id="XP_009530595.1">
    <property type="nucleotide sequence ID" value="XM_009532300.1"/>
</dbReference>
<evidence type="ECO:0000256" key="2">
    <source>
        <dbReference type="SAM" id="Phobius"/>
    </source>
</evidence>
<dbReference type="PANTHER" id="PTHR15576:SF1">
    <property type="entry name" value="RIBITOL-5-PHOSPHATE XYLOSYLTRANSFERASE 1"/>
    <property type="match status" value="1"/>
</dbReference>
<evidence type="ECO:0000256" key="1">
    <source>
        <dbReference type="SAM" id="MobiDB-lite"/>
    </source>
</evidence>
<keyword evidence="2" id="KW-0472">Membrane</keyword>
<dbReference type="GO" id="GO:0005794">
    <property type="term" value="C:Golgi apparatus"/>
    <property type="evidence" value="ECO:0007669"/>
    <property type="project" value="TreeGrafter"/>
</dbReference>
<dbReference type="KEGG" id="psoj:PHYSODRAFT_302886"/>
<dbReference type="GO" id="GO:0120053">
    <property type="term" value="F:ribitol beta-1,4-xylosyltransferase activity"/>
    <property type="evidence" value="ECO:0007669"/>
    <property type="project" value="InterPro"/>
</dbReference>
<protein>
    <recommendedName>
        <fullName evidence="3">RXYLT1 C-terminal domain-containing protein</fullName>
    </recommendedName>
</protein>
<keyword evidence="5" id="KW-1185">Reference proteome</keyword>
<accession>G4ZTI8</accession>
<dbReference type="Pfam" id="PF24785">
    <property type="entry name" value="RXYLT1_C"/>
    <property type="match status" value="1"/>
</dbReference>
<feature type="compositionally biased region" description="Acidic residues" evidence="1">
    <location>
        <begin position="107"/>
        <end position="117"/>
    </location>
</feature>
<evidence type="ECO:0000313" key="5">
    <source>
        <dbReference type="Proteomes" id="UP000002640"/>
    </source>
</evidence>
<proteinExistence type="predicted"/>
<sequence>MPNALHMYPSAALLLWLWGTGVVLQVIGLLVWWAYRHERAARSGRGRQYRALQQDSDDASDCASTARDRRTSDDVPELSTRRHSTATVESVKEAAQLDAKPARAGAEDDEDDDNDDNDGVHLFRWRQLARRSAIATLLVALVNVITTTIVLKLRTGSFVEEPYDWYSLENTGKRLFAATHTLPANIMDTCKFRDAMADYTEFQTLDAVVQRHAEWKKPRDDAKAQRTVVHVVPFDYDHVLELNPDQMIPIVEPLPTSWTASSSSGDGDRDAATVVTSGFVKARPVDKITLFPYLWHDLLGSYFDPRVESPPGKPWTRTVDTLDLEFRMIHNAHELRSLPAKSNLLVAAQSLDSVNRVFERDVLPVEPRVGFLTLARENCNNPKPERFLDNAAIKFGLIPYGDCALVDGKRFASLPLGPSFEHGFPLNAHHLNPPPPLATGIGRKFLLNLMVSWTVEKPTRVQAMMAALQVCTDLERATRANSRRCVVEHNDMLFKVLQAVDKRLGTAWRWYLSAAPAAYVSTLQQSVFTICPLGKNPEQYRIWEALSSGSIPIVEELPAQCQPPGVFFHPAYPDSWRCVPEDVHGVLRRLNAPVLFVNDWKRDLPRLMNRYFRKLNKNGEEISPDAELEWGEWTPTEELLALQALARSWYVGLSLHLQSDLIDKVMTHFGPQY</sequence>
<name>G4ZTI8_PHYSP</name>
<organism evidence="4 5">
    <name type="scientific">Phytophthora sojae (strain P6497)</name>
    <name type="common">Soybean stem and root rot agent</name>
    <name type="synonym">Phytophthora megasperma f. sp. glycines</name>
    <dbReference type="NCBI Taxonomy" id="1094619"/>
    <lineage>
        <taxon>Eukaryota</taxon>
        <taxon>Sar</taxon>
        <taxon>Stramenopiles</taxon>
        <taxon>Oomycota</taxon>
        <taxon>Peronosporomycetes</taxon>
        <taxon>Peronosporales</taxon>
        <taxon>Peronosporaceae</taxon>
        <taxon>Phytophthora</taxon>
    </lineage>
</organism>
<gene>
    <name evidence="4" type="ORF">PHYSODRAFT_302886</name>
</gene>
<dbReference type="InParanoid" id="G4ZTI8"/>
<dbReference type="OMA" id="FTICPLG"/>
<feature type="domain" description="RXYLT1 C-terminal" evidence="3">
    <location>
        <begin position="517"/>
        <end position="612"/>
    </location>
</feature>
<dbReference type="PANTHER" id="PTHR15576">
    <property type="entry name" value="RIBITOL-5-PHOSPHATE XYLOSYLTRANSFERASE 1"/>
    <property type="match status" value="1"/>
</dbReference>
<dbReference type="InterPro" id="IPR055286">
    <property type="entry name" value="RXYLT1-like"/>
</dbReference>
<feature type="transmembrane region" description="Helical" evidence="2">
    <location>
        <begin position="133"/>
        <end position="151"/>
    </location>
</feature>
<feature type="transmembrane region" description="Helical" evidence="2">
    <location>
        <begin position="12"/>
        <end position="35"/>
    </location>
</feature>
<dbReference type="Proteomes" id="UP000002640">
    <property type="component" value="Unassembled WGS sequence"/>
</dbReference>